<dbReference type="GO" id="GO:0006508">
    <property type="term" value="P:proteolysis"/>
    <property type="evidence" value="ECO:0007669"/>
    <property type="project" value="UniProtKB-KW"/>
</dbReference>
<keyword evidence="2" id="KW-0645">Protease</keyword>
<evidence type="ECO:0000256" key="5">
    <source>
        <dbReference type="PROSITE-ProRule" id="PRU01240"/>
    </source>
</evidence>
<evidence type="ECO:0000259" key="8">
    <source>
        <dbReference type="Pfam" id="PF00082"/>
    </source>
</evidence>
<evidence type="ECO:0000256" key="4">
    <source>
        <dbReference type="ARBA" id="ARBA00022825"/>
    </source>
</evidence>
<evidence type="ECO:0000256" key="6">
    <source>
        <dbReference type="SAM" id="MobiDB-lite"/>
    </source>
</evidence>
<dbReference type="InterPro" id="IPR000209">
    <property type="entry name" value="Peptidase_S8/S53_dom"/>
</dbReference>
<sequence>MLPRLLPALALAGSLALVPVTAGSATAAPTAAPTGAPQQSAAVAKTDLVTLVTGDVVRLDTLADGKQQARVVATAPGGPSAGTHTYLQDGDVYVEPASALSLMAAGKLDRRLFNVSALVRQGYGDNERSTLPLIVSYRTGATFKAVSRPKNARTSLLAGIGKQSDVEKIWLDARTRPVGTQLAKGTKNSAATKTTSGYDGTGSLIAVLDTGIDASHPDFAGRIDLTRDFTGGNDTNDQFGSGTHSASLAAGSGAASDGQYAGAAPGAHLAVGKVFDDTGAGYESWAIAGMQWAVESGADVIDVNVAGSITRGDDPLTQAVDDLGRQSDALFVVPTSSKGYAEPGTTHVVAPGAAPAALTVGGSKSGNWWDQARHGVMADRGAIKPELVAPAYNVIGAYPGGGYASAVSTSASAAYAAGAAAVLHQEHPEWSASLLKATLASSATPVERGTAFAVGAGAVNLPRATAQQISVDQGVLSFGQITRPYSADQLRQQKTLTYQNHSKTAVTFDLSTDLAGVTVTPATLTIAAGASANATLTLDATALEADDYSGRVTATGPGVELATTVGFVKQDDTVDVTLRLLDRNGKPASGRARVAPYQETDGRYYAEDLLFSPSQQEWTLRLPEGNYNVFGIITTPDGSGDTVAEVSIVGLPKLSVHAPNYTVTLDARTARPLTLTTSKPSAPHSVAVRWSRGDPGDTHAIDDEWTTDMTTGTPLRLSMSPTERVTDAGFSVMTTWDSGVPLLQARSSGGRVNASYAGGPLTDGKHRYRLVDADAQPKQVAEAVALIQQPTDRSVDEVIQQLADAGAVAVAVYPAKNGDLVPHLYGPGVVTLALSRSDGLGLRSEARKPSAWMELTETPRSPYAYDVSFVEQGQVGRDLSYRSSDLATVTTRIYSSGTGTAGAGWVLNQHSNASCSCSTLPVGDWVPTTGYTRTAYVTADRDVKATTAWEFYAKKTLVRPREFPTYRRGEHAELEFLKAPYSPGVAAGARNDSQGTTNRRGDVIDFDYAPFTDAAGNWARSLPGASVNTRLYADDVEVYNGGFTVGNVPVPATSSRYRLVSDVANNGSIVGLTTNAHTEWTFGSTTVATASKVLPLLDVDYTDVTDAHSGHSALDLANTARLGQRVSLNLAVGHQPGATAGPIRDLTVQISSDNGATWQPASVRNHHGSYQATYTHPQKGQSVSLKVQATDTDGNAITQTLTNAYRLH</sequence>
<dbReference type="RefSeq" id="WP_131360771.1">
    <property type="nucleotide sequence ID" value="NZ_SJKB01000008.1"/>
</dbReference>
<protein>
    <recommendedName>
        <fullName evidence="8">Peptidase S8/S53 domain-containing protein</fullName>
    </recommendedName>
</protein>
<dbReference type="SUPFAM" id="SSF52743">
    <property type="entry name" value="Subtilisin-like"/>
    <property type="match status" value="1"/>
</dbReference>
<evidence type="ECO:0000313" key="9">
    <source>
        <dbReference type="EMBL" id="TCC58641.1"/>
    </source>
</evidence>
<dbReference type="PANTHER" id="PTHR43806:SF11">
    <property type="entry name" value="CEREVISIN-RELATED"/>
    <property type="match status" value="1"/>
</dbReference>
<feature type="region of interest" description="Disordered" evidence="6">
    <location>
        <begin position="675"/>
        <end position="712"/>
    </location>
</feature>
<dbReference type="AlphaFoldDB" id="A0A4R0KE46"/>
<gene>
    <name evidence="9" type="ORF">E0H73_25300</name>
</gene>
<accession>A0A4R0KE46</accession>
<dbReference type="Proteomes" id="UP000291144">
    <property type="component" value="Unassembled WGS sequence"/>
</dbReference>
<dbReference type="GO" id="GO:0005975">
    <property type="term" value="P:carbohydrate metabolic process"/>
    <property type="evidence" value="ECO:0007669"/>
    <property type="project" value="UniProtKB-ARBA"/>
</dbReference>
<feature type="compositionally biased region" description="Basic and acidic residues" evidence="6">
    <location>
        <begin position="691"/>
        <end position="702"/>
    </location>
</feature>
<comment type="similarity">
    <text evidence="1 5">Belongs to the peptidase S8 family.</text>
</comment>
<evidence type="ECO:0000256" key="1">
    <source>
        <dbReference type="ARBA" id="ARBA00011073"/>
    </source>
</evidence>
<dbReference type="OrthoDB" id="614750at2"/>
<evidence type="ECO:0000313" key="10">
    <source>
        <dbReference type="Proteomes" id="UP000291144"/>
    </source>
</evidence>
<dbReference type="Gene3D" id="2.60.40.10">
    <property type="entry name" value="Immunoglobulins"/>
    <property type="match status" value="1"/>
</dbReference>
<dbReference type="InterPro" id="IPR050131">
    <property type="entry name" value="Peptidase_S8_subtilisin-like"/>
</dbReference>
<organism evidence="9 10">
    <name type="scientific">Kribbella pittospori</name>
    <dbReference type="NCBI Taxonomy" id="722689"/>
    <lineage>
        <taxon>Bacteria</taxon>
        <taxon>Bacillati</taxon>
        <taxon>Actinomycetota</taxon>
        <taxon>Actinomycetes</taxon>
        <taxon>Propionibacteriales</taxon>
        <taxon>Kribbellaceae</taxon>
        <taxon>Kribbella</taxon>
    </lineage>
</organism>
<dbReference type="PROSITE" id="PS00136">
    <property type="entry name" value="SUBTILASE_ASP"/>
    <property type="match status" value="1"/>
</dbReference>
<dbReference type="Pfam" id="PF00082">
    <property type="entry name" value="Peptidase_S8"/>
    <property type="match status" value="1"/>
</dbReference>
<dbReference type="InterPro" id="IPR015500">
    <property type="entry name" value="Peptidase_S8_subtilisin-rel"/>
</dbReference>
<evidence type="ECO:0000256" key="7">
    <source>
        <dbReference type="SAM" id="SignalP"/>
    </source>
</evidence>
<dbReference type="PRINTS" id="PR00723">
    <property type="entry name" value="SUBTILISIN"/>
</dbReference>
<reference evidence="9 10" key="1">
    <citation type="submission" date="2019-02" db="EMBL/GenBank/DDBJ databases">
        <title>Kribbella capetownensis sp. nov. and Kribbella speibonae sp. nov., isolated from soil.</title>
        <authorList>
            <person name="Curtis S.M."/>
            <person name="Norton I."/>
            <person name="Everest G.J."/>
            <person name="Meyers P.R."/>
        </authorList>
    </citation>
    <scope>NUCLEOTIDE SEQUENCE [LARGE SCALE GENOMIC DNA]</scope>
    <source>
        <strain evidence="9 10">NRRL B-24813</strain>
    </source>
</reference>
<dbReference type="Gene3D" id="3.40.50.200">
    <property type="entry name" value="Peptidase S8/S53 domain"/>
    <property type="match status" value="1"/>
</dbReference>
<dbReference type="GO" id="GO:0004252">
    <property type="term" value="F:serine-type endopeptidase activity"/>
    <property type="evidence" value="ECO:0007669"/>
    <property type="project" value="InterPro"/>
</dbReference>
<dbReference type="PROSITE" id="PS51892">
    <property type="entry name" value="SUBTILASE"/>
    <property type="match status" value="1"/>
</dbReference>
<feature type="signal peptide" evidence="7">
    <location>
        <begin position="1"/>
        <end position="27"/>
    </location>
</feature>
<dbReference type="InterPro" id="IPR013783">
    <property type="entry name" value="Ig-like_fold"/>
</dbReference>
<keyword evidence="4" id="KW-0720">Serine protease</keyword>
<comment type="caution">
    <text evidence="5">Lacks conserved residue(s) required for the propagation of feature annotation.</text>
</comment>
<feature type="domain" description="Peptidase S8/S53" evidence="8">
    <location>
        <begin position="200"/>
        <end position="457"/>
    </location>
</feature>
<evidence type="ECO:0000256" key="3">
    <source>
        <dbReference type="ARBA" id="ARBA00022801"/>
    </source>
</evidence>
<feature type="chain" id="PRO_5020834443" description="Peptidase S8/S53 domain-containing protein" evidence="7">
    <location>
        <begin position="28"/>
        <end position="1208"/>
    </location>
</feature>
<dbReference type="InterPro" id="IPR023827">
    <property type="entry name" value="Peptidase_S8_Asp-AS"/>
</dbReference>
<proteinExistence type="inferred from homology"/>
<name>A0A4R0KE46_9ACTN</name>
<dbReference type="InterPro" id="IPR036852">
    <property type="entry name" value="Peptidase_S8/S53_dom_sf"/>
</dbReference>
<keyword evidence="7" id="KW-0732">Signal</keyword>
<dbReference type="EMBL" id="SJKB01000008">
    <property type="protein sequence ID" value="TCC58641.1"/>
    <property type="molecule type" value="Genomic_DNA"/>
</dbReference>
<evidence type="ECO:0000256" key="2">
    <source>
        <dbReference type="ARBA" id="ARBA00022670"/>
    </source>
</evidence>
<keyword evidence="3" id="KW-0378">Hydrolase</keyword>
<keyword evidence="10" id="KW-1185">Reference proteome</keyword>
<dbReference type="PANTHER" id="PTHR43806">
    <property type="entry name" value="PEPTIDASE S8"/>
    <property type="match status" value="1"/>
</dbReference>
<comment type="caution">
    <text evidence="9">The sequence shown here is derived from an EMBL/GenBank/DDBJ whole genome shotgun (WGS) entry which is preliminary data.</text>
</comment>